<protein>
    <submittedName>
        <fullName evidence="1">Uncharacterized protein</fullName>
    </submittedName>
</protein>
<proteinExistence type="predicted"/>
<dbReference type="EMBL" id="BK014808">
    <property type="protein sequence ID" value="DAD76759.1"/>
    <property type="molecule type" value="Genomic_DNA"/>
</dbReference>
<name>A0A8S5M3W0_9CAUD</name>
<accession>A0A8S5M3W0</accession>
<reference evidence="1" key="1">
    <citation type="journal article" date="2021" name="Proc. Natl. Acad. Sci. U.S.A.">
        <title>A Catalog of Tens of Thousands of Viruses from Human Metagenomes Reveals Hidden Associations with Chronic Diseases.</title>
        <authorList>
            <person name="Tisza M.J."/>
            <person name="Buck C.B."/>
        </authorList>
    </citation>
    <scope>NUCLEOTIDE SEQUENCE</scope>
    <source>
        <strain evidence="1">CtdxI18</strain>
    </source>
</reference>
<evidence type="ECO:0000313" key="1">
    <source>
        <dbReference type="EMBL" id="DAD76759.1"/>
    </source>
</evidence>
<sequence length="54" mass="6021">MIVEDTKDLVETADYVIIEAVLVDDGLRYKQLSVGIKAKNGDIIRIIPISTMLM</sequence>
<organism evidence="1">
    <name type="scientific">Myoviridae sp. ctdxI18</name>
    <dbReference type="NCBI Taxonomy" id="2826673"/>
    <lineage>
        <taxon>Viruses</taxon>
        <taxon>Duplodnaviria</taxon>
        <taxon>Heunggongvirae</taxon>
        <taxon>Uroviricota</taxon>
        <taxon>Caudoviricetes</taxon>
    </lineage>
</organism>